<dbReference type="PANTHER" id="PTHR47950">
    <property type="entry name" value="CYTOCHROME P450, FAMILY 76, SUBFAMILY C, POLYPEPTIDE 5-RELATED"/>
    <property type="match status" value="1"/>
</dbReference>
<sequence length="153" mass="17981">MKDELRNQEQTQLEFNKEKGNTNSNLMNSESPQDSNMMNSQSSPQNTKISRMNQKASRMKRRYDDDLDGVDRFKMGLDMVKKVHGKFNISDMFLVLKLFDSQKLRGRMKVAHQLLDEVIQAFLRERIKHRELKKMEIRSSYGGDLLDSLLDYS</sequence>
<keyword evidence="2" id="KW-0479">Metal-binding</keyword>
<reference evidence="5 6" key="1">
    <citation type="submission" date="2024-04" db="EMBL/GenBank/DDBJ databases">
        <title>The reference genome of an endangered Asteraceae, Deinandra increscens subsp. villosa, native to the Central Coast of California.</title>
        <authorList>
            <person name="Guilliams M."/>
            <person name="Hasenstab-Lehman K."/>
            <person name="Meyer R."/>
            <person name="Mcevoy S."/>
        </authorList>
    </citation>
    <scope>NUCLEOTIDE SEQUENCE [LARGE SCALE GENOMIC DNA]</scope>
    <source>
        <tissue evidence="5">Leaf</tissue>
    </source>
</reference>
<protein>
    <submittedName>
        <fullName evidence="5">Uncharacterized protein</fullName>
    </submittedName>
</protein>
<comment type="similarity">
    <text evidence="1">Belongs to the cytochrome P450 family.</text>
</comment>
<organism evidence="5 6">
    <name type="scientific">Deinandra increscens subsp. villosa</name>
    <dbReference type="NCBI Taxonomy" id="3103831"/>
    <lineage>
        <taxon>Eukaryota</taxon>
        <taxon>Viridiplantae</taxon>
        <taxon>Streptophyta</taxon>
        <taxon>Embryophyta</taxon>
        <taxon>Tracheophyta</taxon>
        <taxon>Spermatophyta</taxon>
        <taxon>Magnoliopsida</taxon>
        <taxon>eudicotyledons</taxon>
        <taxon>Gunneridae</taxon>
        <taxon>Pentapetalae</taxon>
        <taxon>asterids</taxon>
        <taxon>campanulids</taxon>
        <taxon>Asterales</taxon>
        <taxon>Asteraceae</taxon>
        <taxon>Asteroideae</taxon>
        <taxon>Heliantheae alliance</taxon>
        <taxon>Madieae</taxon>
        <taxon>Madiinae</taxon>
        <taxon>Deinandra</taxon>
    </lineage>
</organism>
<name>A0AAP0CBY0_9ASTR</name>
<accession>A0AAP0CBY0</accession>
<feature type="compositionally biased region" description="Polar residues" evidence="4">
    <location>
        <begin position="47"/>
        <end position="56"/>
    </location>
</feature>
<feature type="compositionally biased region" description="Low complexity" evidence="4">
    <location>
        <begin position="31"/>
        <end position="46"/>
    </location>
</feature>
<dbReference type="Proteomes" id="UP001408789">
    <property type="component" value="Unassembled WGS sequence"/>
</dbReference>
<evidence type="ECO:0000256" key="1">
    <source>
        <dbReference type="ARBA" id="ARBA00010617"/>
    </source>
</evidence>
<comment type="caution">
    <text evidence="5">The sequence shown here is derived from an EMBL/GenBank/DDBJ whole genome shotgun (WGS) entry which is preliminary data.</text>
</comment>
<feature type="compositionally biased region" description="Polar residues" evidence="4">
    <location>
        <begin position="21"/>
        <end position="30"/>
    </location>
</feature>
<evidence type="ECO:0000256" key="4">
    <source>
        <dbReference type="SAM" id="MobiDB-lite"/>
    </source>
</evidence>
<dbReference type="PANTHER" id="PTHR47950:SF42">
    <property type="entry name" value="GERANIOL 8-HYDROXYLASE"/>
    <property type="match status" value="1"/>
</dbReference>
<evidence type="ECO:0000313" key="6">
    <source>
        <dbReference type="Proteomes" id="UP001408789"/>
    </source>
</evidence>
<keyword evidence="6" id="KW-1185">Reference proteome</keyword>
<gene>
    <name evidence="5" type="ORF">SSX86_029751</name>
</gene>
<proteinExistence type="inferred from homology"/>
<dbReference type="EMBL" id="JBCNJP010000027">
    <property type="protein sequence ID" value="KAK9053121.1"/>
    <property type="molecule type" value="Genomic_DNA"/>
</dbReference>
<keyword evidence="3" id="KW-0408">Iron</keyword>
<feature type="region of interest" description="Disordered" evidence="4">
    <location>
        <begin position="1"/>
        <end position="63"/>
    </location>
</feature>
<evidence type="ECO:0000313" key="5">
    <source>
        <dbReference type="EMBL" id="KAK9053121.1"/>
    </source>
</evidence>
<evidence type="ECO:0000256" key="2">
    <source>
        <dbReference type="ARBA" id="ARBA00022723"/>
    </source>
</evidence>
<dbReference type="GO" id="GO:0046872">
    <property type="term" value="F:metal ion binding"/>
    <property type="evidence" value="ECO:0007669"/>
    <property type="project" value="UniProtKB-KW"/>
</dbReference>
<dbReference type="AlphaFoldDB" id="A0AAP0CBY0"/>
<evidence type="ECO:0000256" key="3">
    <source>
        <dbReference type="ARBA" id="ARBA00023004"/>
    </source>
</evidence>